<dbReference type="PANTHER" id="PTHR43712:SF16">
    <property type="entry name" value="O-METHYLTRANSFERASE ELCB"/>
    <property type="match status" value="1"/>
</dbReference>
<dbReference type="SUPFAM" id="SSF46785">
    <property type="entry name" value="Winged helix' DNA-binding domain"/>
    <property type="match status" value="1"/>
</dbReference>
<protein>
    <recommendedName>
        <fullName evidence="4">O-methyltransferase C-terminal domain-containing protein</fullName>
    </recommendedName>
</protein>
<reference evidence="5 6" key="1">
    <citation type="journal article" date="2024" name="IMA Fungus">
        <title>IMA Genome - F19 : A genome assembly and annotation guide to empower mycologists, including annotated draft genome sequences of Ceratocystis pirilliformis, Diaporthe australafricana, Fusarium ophioides, Paecilomyces lecythidis, and Sporothrix stenoceras.</title>
        <authorList>
            <person name="Aylward J."/>
            <person name="Wilson A.M."/>
            <person name="Visagie C.M."/>
            <person name="Spraker J."/>
            <person name="Barnes I."/>
            <person name="Buitendag C."/>
            <person name="Ceriani C."/>
            <person name="Del Mar Angel L."/>
            <person name="du Plessis D."/>
            <person name="Fuchs T."/>
            <person name="Gasser K."/>
            <person name="Kramer D."/>
            <person name="Li W."/>
            <person name="Munsamy K."/>
            <person name="Piso A."/>
            <person name="Price J.L."/>
            <person name="Sonnekus B."/>
            <person name="Thomas C."/>
            <person name="van der Nest A."/>
            <person name="van Dijk A."/>
            <person name="van Heerden A."/>
            <person name="van Vuuren N."/>
            <person name="Yilmaz N."/>
            <person name="Duong T.A."/>
            <person name="van der Merwe N.A."/>
            <person name="Wingfield M.J."/>
            <person name="Wingfield B.D."/>
        </authorList>
    </citation>
    <scope>NUCLEOTIDE SEQUENCE [LARGE SCALE GENOMIC DNA]</scope>
    <source>
        <strain evidence="5 6">CMW 5346</strain>
    </source>
</reference>
<evidence type="ECO:0000259" key="4">
    <source>
        <dbReference type="Pfam" id="PF00891"/>
    </source>
</evidence>
<accession>A0ABR3YJF0</accession>
<evidence type="ECO:0000313" key="6">
    <source>
        <dbReference type="Proteomes" id="UP001583186"/>
    </source>
</evidence>
<dbReference type="PANTHER" id="PTHR43712">
    <property type="entry name" value="PUTATIVE (AFU_ORTHOLOGUE AFUA_4G14580)-RELATED"/>
    <property type="match status" value="1"/>
</dbReference>
<dbReference type="InterPro" id="IPR036388">
    <property type="entry name" value="WH-like_DNA-bd_sf"/>
</dbReference>
<keyword evidence="1" id="KW-0489">Methyltransferase</keyword>
<keyword evidence="2" id="KW-0808">Transferase</keyword>
<dbReference type="InterPro" id="IPR036390">
    <property type="entry name" value="WH_DNA-bd_sf"/>
</dbReference>
<dbReference type="Gene3D" id="1.10.10.10">
    <property type="entry name" value="Winged helix-like DNA-binding domain superfamily/Winged helix DNA-binding domain"/>
    <property type="match status" value="1"/>
</dbReference>
<dbReference type="SUPFAM" id="SSF53335">
    <property type="entry name" value="S-adenosyl-L-methionine-dependent methyltransferases"/>
    <property type="match status" value="1"/>
</dbReference>
<dbReference type="InterPro" id="IPR029063">
    <property type="entry name" value="SAM-dependent_MTases_sf"/>
</dbReference>
<dbReference type="Proteomes" id="UP001583186">
    <property type="component" value="Unassembled WGS sequence"/>
</dbReference>
<gene>
    <name evidence="5" type="ORF">Sste5346_009777</name>
</gene>
<sequence length="412" mass="45038">MSPPGHNPIQLSDTLDNLSKTLADAAKNTRDGSSSSILTNITSKADLLGALKGAIEAIQNPQDAFLDQMVHVSRLVAMRIFIKWKVFDAVPTTGSITYANLAAKVNAEEEIVTRLAWVLIGDGILAQIDGNSVTHTPKSLMLNTPANIAVNVFGFDAFLQVFVHMPQYFEDHGRKTPHDRLNTIVACARGHPNEPVWGIFKSDPELMSHFTFVMTTFEAQYPHLGSYKLDWLVEDVNNDGDKDRVAFVDVGGSKGHALKSIAAQVHGFSLDKRCVLEDLPEVLALTATDNDPALRDVQKVVTDFHKSQPIQGARVYYIRRCLHDYSDEESVGILRHLAGAMAADSKLLIVDHVMNDPPSAQAASSDLFMACLGGKERTLRNFEEITAQSGLKIVGVHRNEGTDAAIVECVKA</sequence>
<evidence type="ECO:0000256" key="3">
    <source>
        <dbReference type="ARBA" id="ARBA00022691"/>
    </source>
</evidence>
<dbReference type="InterPro" id="IPR001077">
    <property type="entry name" value="COMT_C"/>
</dbReference>
<keyword evidence="3" id="KW-0949">S-adenosyl-L-methionine</keyword>
<dbReference type="Gene3D" id="3.40.50.150">
    <property type="entry name" value="Vaccinia Virus protein VP39"/>
    <property type="match status" value="1"/>
</dbReference>
<organism evidence="5 6">
    <name type="scientific">Sporothrix stenoceras</name>
    <dbReference type="NCBI Taxonomy" id="5173"/>
    <lineage>
        <taxon>Eukaryota</taxon>
        <taxon>Fungi</taxon>
        <taxon>Dikarya</taxon>
        <taxon>Ascomycota</taxon>
        <taxon>Pezizomycotina</taxon>
        <taxon>Sordariomycetes</taxon>
        <taxon>Sordariomycetidae</taxon>
        <taxon>Ophiostomatales</taxon>
        <taxon>Ophiostomataceae</taxon>
        <taxon>Sporothrix</taxon>
    </lineage>
</organism>
<dbReference type="PROSITE" id="PS51683">
    <property type="entry name" value="SAM_OMT_II"/>
    <property type="match status" value="1"/>
</dbReference>
<keyword evidence="6" id="KW-1185">Reference proteome</keyword>
<dbReference type="Pfam" id="PF00891">
    <property type="entry name" value="Methyltransf_2"/>
    <property type="match status" value="1"/>
</dbReference>
<proteinExistence type="predicted"/>
<dbReference type="PIRSF" id="PIRSF005739">
    <property type="entry name" value="O-mtase"/>
    <property type="match status" value="1"/>
</dbReference>
<evidence type="ECO:0000256" key="1">
    <source>
        <dbReference type="ARBA" id="ARBA00022603"/>
    </source>
</evidence>
<comment type="caution">
    <text evidence="5">The sequence shown here is derived from an EMBL/GenBank/DDBJ whole genome shotgun (WGS) entry which is preliminary data.</text>
</comment>
<feature type="domain" description="O-methyltransferase C-terminal" evidence="4">
    <location>
        <begin position="247"/>
        <end position="391"/>
    </location>
</feature>
<dbReference type="EMBL" id="JAWCUI010000100">
    <property type="protein sequence ID" value="KAL1888090.1"/>
    <property type="molecule type" value="Genomic_DNA"/>
</dbReference>
<name>A0ABR3YJF0_9PEZI</name>
<dbReference type="InterPro" id="IPR016461">
    <property type="entry name" value="COMT-like"/>
</dbReference>
<evidence type="ECO:0000313" key="5">
    <source>
        <dbReference type="EMBL" id="KAL1888090.1"/>
    </source>
</evidence>
<evidence type="ECO:0000256" key="2">
    <source>
        <dbReference type="ARBA" id="ARBA00022679"/>
    </source>
</evidence>